<gene>
    <name evidence="1" type="ORF">S12H4_47103</name>
</gene>
<protein>
    <recommendedName>
        <fullName evidence="2">Glycosyl transferase family 28 C-terminal domain-containing protein</fullName>
    </recommendedName>
</protein>
<dbReference type="SUPFAM" id="SSF53756">
    <property type="entry name" value="UDP-Glycosyltransferase/glycogen phosphorylase"/>
    <property type="match status" value="1"/>
</dbReference>
<sequence>TEFITGILKKIDETFIIYGFNKELVDENLIFKRFNEDDFYHDIASAKAVVANGGFTVLSEALYLKKPIFSLPIRHQFEQVINGQFIEKLGAGVYKMDFCKEDLEDFLQNLNFYKKNLKSYSPGNQKETLKIIEDQIQTFLS</sequence>
<proteinExistence type="predicted"/>
<organism evidence="1">
    <name type="scientific">marine sediment metagenome</name>
    <dbReference type="NCBI Taxonomy" id="412755"/>
    <lineage>
        <taxon>unclassified sequences</taxon>
        <taxon>metagenomes</taxon>
        <taxon>ecological metagenomes</taxon>
    </lineage>
</organism>
<dbReference type="Pfam" id="PF13528">
    <property type="entry name" value="Glyco_trans_1_3"/>
    <property type="match status" value="1"/>
</dbReference>
<evidence type="ECO:0008006" key="2">
    <source>
        <dbReference type="Google" id="ProtNLM"/>
    </source>
</evidence>
<dbReference type="AlphaFoldDB" id="X1V6E6"/>
<evidence type="ECO:0000313" key="1">
    <source>
        <dbReference type="EMBL" id="GAJ07846.1"/>
    </source>
</evidence>
<accession>X1V6E6</accession>
<feature type="non-terminal residue" evidence="1">
    <location>
        <position position="1"/>
    </location>
</feature>
<name>X1V6E6_9ZZZZ</name>
<dbReference type="Gene3D" id="3.40.50.2000">
    <property type="entry name" value="Glycogen Phosphorylase B"/>
    <property type="match status" value="1"/>
</dbReference>
<comment type="caution">
    <text evidence="1">The sequence shown here is derived from an EMBL/GenBank/DDBJ whole genome shotgun (WGS) entry which is preliminary data.</text>
</comment>
<reference evidence="1" key="1">
    <citation type="journal article" date="2014" name="Front. Microbiol.">
        <title>High frequency of phylogenetically diverse reductive dehalogenase-homologous genes in deep subseafloor sedimentary metagenomes.</title>
        <authorList>
            <person name="Kawai M."/>
            <person name="Futagami T."/>
            <person name="Toyoda A."/>
            <person name="Takaki Y."/>
            <person name="Nishi S."/>
            <person name="Hori S."/>
            <person name="Arai W."/>
            <person name="Tsubouchi T."/>
            <person name="Morono Y."/>
            <person name="Uchiyama I."/>
            <person name="Ito T."/>
            <person name="Fujiyama A."/>
            <person name="Inagaki F."/>
            <person name="Takami H."/>
        </authorList>
    </citation>
    <scope>NUCLEOTIDE SEQUENCE</scope>
    <source>
        <strain evidence="1">Expedition CK06-06</strain>
    </source>
</reference>
<dbReference type="EMBL" id="BARW01029287">
    <property type="protein sequence ID" value="GAJ07846.1"/>
    <property type="molecule type" value="Genomic_DNA"/>
</dbReference>